<sequence>MLFSISCSNEDTTGGGNTFSDIQEGYNNTNTITVISQTSSSVYSAGTIEFFVYGVSDYNVSIESVNNGSNPLALEPSDFSYDKSSKKLTLSSSGLTKFQSSSASLTAKQKYQYTITFKFETSSDSKIFDVNVNLIKAEVITKTEIEAMIKSMGTIYIPATNMADESKKANFDFSASTFSSSAPNFNAKIGKAVDASYYTYSGRIYTLWALEKTENFKKYFSGSGGKGDAVVNGLNLTFDLLLYLKEGYALSSEVAHITSDGLSIRLILSSAIGTTQSWVK</sequence>
<dbReference type="EMBL" id="SAYD01000018">
    <property type="protein sequence ID" value="TXJ38374.1"/>
    <property type="molecule type" value="Genomic_DNA"/>
</dbReference>
<comment type="caution">
    <text evidence="1">The sequence shown here is derived from an EMBL/GenBank/DDBJ whole genome shotgun (WGS) entry which is preliminary data.</text>
</comment>
<accession>A0A5C8EMW3</accession>
<reference evidence="1 2" key="1">
    <citation type="journal article" date="1992" name="Lakartidningen">
        <title>[Penicillin V and not amoxicillin is the first choice preparation in acute otitis].</title>
        <authorList>
            <person name="Kamme C."/>
            <person name="Lundgren K."/>
            <person name="Prellner K."/>
        </authorList>
    </citation>
    <scope>NUCLEOTIDE SEQUENCE [LARGE SCALE GENOMIC DNA]</scope>
    <source>
        <strain evidence="1 2">PC3997IV</strain>
    </source>
</reference>
<dbReference type="Proteomes" id="UP000325002">
    <property type="component" value="Unassembled WGS sequence"/>
</dbReference>
<gene>
    <name evidence="1" type="ORF">EPJ81_04260</name>
</gene>
<organism evidence="1 2">
    <name type="scientific">Brachyspira aalborgi</name>
    <dbReference type="NCBI Taxonomy" id="29522"/>
    <lineage>
        <taxon>Bacteria</taxon>
        <taxon>Pseudomonadati</taxon>
        <taxon>Spirochaetota</taxon>
        <taxon>Spirochaetia</taxon>
        <taxon>Brachyspirales</taxon>
        <taxon>Brachyspiraceae</taxon>
        <taxon>Brachyspira</taxon>
    </lineage>
</organism>
<evidence type="ECO:0000313" key="2">
    <source>
        <dbReference type="Proteomes" id="UP000325002"/>
    </source>
</evidence>
<name>A0A5C8EMW3_9SPIR</name>
<protein>
    <submittedName>
        <fullName evidence="1">Uncharacterized protein</fullName>
    </submittedName>
</protein>
<dbReference type="AlphaFoldDB" id="A0A5C8EMW3"/>
<dbReference type="RefSeq" id="WP_147546269.1">
    <property type="nucleotide sequence ID" value="NZ_SAYD01000018.1"/>
</dbReference>
<proteinExistence type="predicted"/>
<evidence type="ECO:0000313" key="1">
    <source>
        <dbReference type="EMBL" id="TXJ38374.1"/>
    </source>
</evidence>